<reference evidence="2" key="1">
    <citation type="journal article" date="2022" name="Nat. Commun.">
        <title>Chromosome evolution and the genetic basis of agronomically important traits in greater yam.</title>
        <authorList>
            <person name="Bredeson J.V."/>
            <person name="Lyons J.B."/>
            <person name="Oniyinde I.O."/>
            <person name="Okereke N.R."/>
            <person name="Kolade O."/>
            <person name="Nnabue I."/>
            <person name="Nwadili C.O."/>
            <person name="Hribova E."/>
            <person name="Parker M."/>
            <person name="Nwogha J."/>
            <person name="Shu S."/>
            <person name="Carlson J."/>
            <person name="Kariba R."/>
            <person name="Muthemba S."/>
            <person name="Knop K."/>
            <person name="Barton G.J."/>
            <person name="Sherwood A.V."/>
            <person name="Lopez-Montes A."/>
            <person name="Asiedu R."/>
            <person name="Jamnadass R."/>
            <person name="Muchugi A."/>
            <person name="Goodstein D."/>
            <person name="Egesi C.N."/>
            <person name="Featherston J."/>
            <person name="Asfaw A."/>
            <person name="Simpson G.G."/>
            <person name="Dolezel J."/>
            <person name="Hendre P.S."/>
            <person name="Van Deynze A."/>
            <person name="Kumar P.L."/>
            <person name="Obidiegwu J.E."/>
            <person name="Bhattacharjee R."/>
            <person name="Rokhsar D.S."/>
        </authorList>
    </citation>
    <scope>NUCLEOTIDE SEQUENCE [LARGE SCALE GENOMIC DNA]</scope>
    <source>
        <strain evidence="2">cv. TDa95/00328</strain>
    </source>
</reference>
<evidence type="ECO:0000313" key="2">
    <source>
        <dbReference type="Proteomes" id="UP000827976"/>
    </source>
</evidence>
<keyword evidence="2" id="KW-1185">Reference proteome</keyword>
<name>A0ACB7VD76_DIOAL</name>
<organism evidence="1 2">
    <name type="scientific">Dioscorea alata</name>
    <name type="common">Purple yam</name>
    <dbReference type="NCBI Taxonomy" id="55571"/>
    <lineage>
        <taxon>Eukaryota</taxon>
        <taxon>Viridiplantae</taxon>
        <taxon>Streptophyta</taxon>
        <taxon>Embryophyta</taxon>
        <taxon>Tracheophyta</taxon>
        <taxon>Spermatophyta</taxon>
        <taxon>Magnoliopsida</taxon>
        <taxon>Liliopsida</taxon>
        <taxon>Dioscoreales</taxon>
        <taxon>Dioscoreaceae</taxon>
        <taxon>Dioscorea</taxon>
    </lineage>
</organism>
<protein>
    <submittedName>
        <fullName evidence="1">Uncharacterized protein</fullName>
    </submittedName>
</protein>
<comment type="caution">
    <text evidence="1">The sequence shown here is derived from an EMBL/GenBank/DDBJ whole genome shotgun (WGS) entry which is preliminary data.</text>
</comment>
<evidence type="ECO:0000313" key="1">
    <source>
        <dbReference type="EMBL" id="KAH7671686.1"/>
    </source>
</evidence>
<proteinExistence type="predicted"/>
<accession>A0ACB7VD76</accession>
<sequence length="311" mass="34782">MVIWLLVLIVVGVSLFCFRFSERERERESIVGAAMADEAGRGRPAIQSEIPERSQDQNASGTQNSANAAFQMFPATFPCLLPGLFPQASSEQEDHGPGIYAVPVNPYMGPMAGFPPNTLIPLTYNIPRRTDSAGTAAGENGQVRPQHGRQRQVVDRRFHFAFQLDLALLLKLAAMVFLFGHEGSRQRLILLVLFALLMYLYQTGVLRPLVRWVRQGAAPPQPRPAVPPENAPRPEPDERNEPRPEENPRVDNQNQPPEAENPPAANENLQPQPEPERRNGIDLRGFAREIQTFIIGFITSLFPGFHHHHND</sequence>
<dbReference type="Proteomes" id="UP000827976">
    <property type="component" value="Chromosome 9"/>
</dbReference>
<dbReference type="EMBL" id="CM037019">
    <property type="protein sequence ID" value="KAH7671686.1"/>
    <property type="molecule type" value="Genomic_DNA"/>
</dbReference>
<gene>
    <name evidence="1" type="ORF">IHE45_09G003600</name>
</gene>